<accession>A0A2V2YQJ9</accession>
<comment type="caution">
    <text evidence="3">The sequence shown here is derived from an EMBL/GenBank/DDBJ whole genome shotgun (WGS) entry which is preliminary data.</text>
</comment>
<dbReference type="InterPro" id="IPR014729">
    <property type="entry name" value="Rossmann-like_a/b/a_fold"/>
</dbReference>
<dbReference type="GO" id="GO:0005886">
    <property type="term" value="C:plasma membrane"/>
    <property type="evidence" value="ECO:0007669"/>
    <property type="project" value="TreeGrafter"/>
</dbReference>
<feature type="transmembrane region" description="Helical" evidence="1">
    <location>
        <begin position="33"/>
        <end position="51"/>
    </location>
</feature>
<dbReference type="Gene3D" id="3.40.50.620">
    <property type="entry name" value="HUPs"/>
    <property type="match status" value="1"/>
</dbReference>
<keyword evidence="4" id="KW-1185">Reference proteome</keyword>
<dbReference type="RefSeq" id="WP_110045375.1">
    <property type="nucleotide sequence ID" value="NZ_CP054612.1"/>
</dbReference>
<organism evidence="3 4">
    <name type="scientific">Paenibacillus cellulosilyticus</name>
    <dbReference type="NCBI Taxonomy" id="375489"/>
    <lineage>
        <taxon>Bacteria</taxon>
        <taxon>Bacillati</taxon>
        <taxon>Bacillota</taxon>
        <taxon>Bacilli</taxon>
        <taxon>Bacillales</taxon>
        <taxon>Paenibacillaceae</taxon>
        <taxon>Paenibacillus</taxon>
    </lineage>
</organism>
<feature type="transmembrane region" description="Helical" evidence="1">
    <location>
        <begin position="7"/>
        <end position="27"/>
    </location>
</feature>
<dbReference type="GO" id="GO:0043164">
    <property type="term" value="P:Gram-negative-bacterium-type cell wall biogenesis"/>
    <property type="evidence" value="ECO:0007669"/>
    <property type="project" value="TreeGrafter"/>
</dbReference>
<sequence length="246" mass="28202">MKSFIKILLIIIGILLVCNALIVSLIISFNTGHVATFIIGCVYLFYGLYYEKIQNSLLKWTRNIFIIGNIIMISVITFIAVFGNKDTATYKEDAVIVLGTGLNGETITLPLQYRLEKTIEYYTKNPNVIIVLSGGQGPDETITEALAMERFLLSKGVPENKMIKEDRSTSTYENFIFSKKLLDNYFKNDYKTIFITNDFHIFRANEISKVAGMNSNHMHAKMEWYLVPITYTREFLAIIKFLILKE</sequence>
<keyword evidence="1" id="KW-1133">Transmembrane helix</keyword>
<dbReference type="GO" id="GO:0000270">
    <property type="term" value="P:peptidoglycan metabolic process"/>
    <property type="evidence" value="ECO:0007669"/>
    <property type="project" value="TreeGrafter"/>
</dbReference>
<dbReference type="PANTHER" id="PTHR30336">
    <property type="entry name" value="INNER MEMBRANE PROTEIN, PROBABLE PERMEASE"/>
    <property type="match status" value="1"/>
</dbReference>
<dbReference type="OrthoDB" id="9782395at2"/>
<dbReference type="Proteomes" id="UP000246635">
    <property type="component" value="Unassembled WGS sequence"/>
</dbReference>
<feature type="transmembrane region" description="Helical" evidence="1">
    <location>
        <begin position="63"/>
        <end position="83"/>
    </location>
</feature>
<gene>
    <name evidence="3" type="ORF">DFQ01_11587</name>
</gene>
<keyword evidence="1" id="KW-0812">Transmembrane</keyword>
<evidence type="ECO:0000313" key="3">
    <source>
        <dbReference type="EMBL" id="PWV99371.1"/>
    </source>
</evidence>
<dbReference type="CDD" id="cd06259">
    <property type="entry name" value="YdcF-like"/>
    <property type="match status" value="1"/>
</dbReference>
<evidence type="ECO:0000313" key="4">
    <source>
        <dbReference type="Proteomes" id="UP000246635"/>
    </source>
</evidence>
<evidence type="ECO:0000256" key="1">
    <source>
        <dbReference type="SAM" id="Phobius"/>
    </source>
</evidence>
<dbReference type="InterPro" id="IPR003848">
    <property type="entry name" value="DUF218"/>
</dbReference>
<proteinExistence type="predicted"/>
<protein>
    <submittedName>
        <fullName evidence="3">Uncharacterized SAM-binding protein YcdF (DUF218 family)</fullName>
    </submittedName>
</protein>
<feature type="domain" description="DUF218" evidence="2">
    <location>
        <begin position="93"/>
        <end position="220"/>
    </location>
</feature>
<reference evidence="3 4" key="1">
    <citation type="submission" date="2018-05" db="EMBL/GenBank/DDBJ databases">
        <title>Genomic Encyclopedia of Type Strains, Phase III (KMG-III): the genomes of soil and plant-associated and newly described type strains.</title>
        <authorList>
            <person name="Whitman W."/>
        </authorList>
    </citation>
    <scope>NUCLEOTIDE SEQUENCE [LARGE SCALE GENOMIC DNA]</scope>
    <source>
        <strain evidence="3 4">CECT 5696</strain>
    </source>
</reference>
<dbReference type="Pfam" id="PF02698">
    <property type="entry name" value="DUF218"/>
    <property type="match status" value="1"/>
</dbReference>
<evidence type="ECO:0000259" key="2">
    <source>
        <dbReference type="Pfam" id="PF02698"/>
    </source>
</evidence>
<keyword evidence="1" id="KW-0472">Membrane</keyword>
<dbReference type="PANTHER" id="PTHR30336:SF4">
    <property type="entry name" value="ENVELOPE BIOGENESIS FACTOR ELYC"/>
    <property type="match status" value="1"/>
</dbReference>
<dbReference type="InterPro" id="IPR051599">
    <property type="entry name" value="Cell_Envelope_Assoc"/>
</dbReference>
<dbReference type="AlphaFoldDB" id="A0A2V2YQJ9"/>
<dbReference type="EMBL" id="QGTQ01000015">
    <property type="protein sequence ID" value="PWV99371.1"/>
    <property type="molecule type" value="Genomic_DNA"/>
</dbReference>
<name>A0A2V2YQJ9_9BACL</name>